<accession>A0A2N0D783</accession>
<dbReference type="InterPro" id="IPR051604">
    <property type="entry name" value="Ergot_Alk_Oxidoreductase"/>
</dbReference>
<dbReference type="PANTHER" id="PTHR43162:SF1">
    <property type="entry name" value="PRESTALK A DIFFERENTIATION PROTEIN A"/>
    <property type="match status" value="1"/>
</dbReference>
<dbReference type="AlphaFoldDB" id="A0A2N0D783"/>
<dbReference type="EMBL" id="PIQN01000016">
    <property type="protein sequence ID" value="PKA41922.1"/>
    <property type="molecule type" value="Genomic_DNA"/>
</dbReference>
<gene>
    <name evidence="2" type="ORF">CWR43_20680</name>
    <name evidence="3" type="ORF">N2599_15155</name>
</gene>
<evidence type="ECO:0000313" key="2">
    <source>
        <dbReference type="EMBL" id="PKA41922.1"/>
    </source>
</evidence>
<dbReference type="PANTHER" id="PTHR43162">
    <property type="match status" value="1"/>
</dbReference>
<proteinExistence type="predicted"/>
<reference evidence="3" key="3">
    <citation type="submission" date="2022-09" db="EMBL/GenBank/DDBJ databases">
        <title>Australian commercial rhizobial inoculants.</title>
        <authorList>
            <person name="Kohlmeier M.G."/>
            <person name="O'Hara G.W."/>
            <person name="Colombi E."/>
            <person name="Ramsay J.P."/>
            <person name="Terpolilli J."/>
        </authorList>
    </citation>
    <scope>NUCLEOTIDE SEQUENCE</scope>
    <source>
        <strain evidence="3">WSM1592</strain>
    </source>
</reference>
<dbReference type="InterPro" id="IPR036291">
    <property type="entry name" value="NAD(P)-bd_dom_sf"/>
</dbReference>
<dbReference type="SUPFAM" id="SSF51735">
    <property type="entry name" value="NAD(P)-binding Rossmann-fold domains"/>
    <property type="match status" value="1"/>
</dbReference>
<organism evidence="2 4">
    <name type="scientific">Rhizobium sullae</name>
    <name type="common">Rhizobium hedysari</name>
    <dbReference type="NCBI Taxonomy" id="50338"/>
    <lineage>
        <taxon>Bacteria</taxon>
        <taxon>Pseudomonadati</taxon>
        <taxon>Pseudomonadota</taxon>
        <taxon>Alphaproteobacteria</taxon>
        <taxon>Hyphomicrobiales</taxon>
        <taxon>Rhizobiaceae</taxon>
        <taxon>Rhizobium/Agrobacterium group</taxon>
        <taxon>Rhizobium</taxon>
    </lineage>
</organism>
<sequence>MQSTGPTILVIGATGKFARLVVPELARRKAVVRALVRKPSQGDGALAAGATELAIGDLRNADSLISAMAGVDGVFHIGPAFSPDEAAMGVALVEAAERGGARKFVFSSVIQPTNTRLKNHASKVPVEDALYSSSLEYTILHPANFMQNIGLAWPGVVESGRFSEPFPNEAKVARVDYRDVAEVAAIALTSELLAYATLELCTGMFNRNEIASIMSEELGRTIQACESSFSQWAAGARLPYGDRELQLLADVHEHYSKYGLGGNSLSLAAALGREPRSLRQYIRELVQGTPSVVPAQDKEKKHG</sequence>
<reference evidence="2 4" key="1">
    <citation type="submission" date="2017-11" db="EMBL/GenBank/DDBJ databases">
        <authorList>
            <person name="Han C.G."/>
        </authorList>
    </citation>
    <scope>NUCLEOTIDE SEQUENCE [LARGE SCALE GENOMIC DNA]</scope>
    <source>
        <strain evidence="2 4">HCNT1</strain>
    </source>
</reference>
<dbReference type="InterPro" id="IPR008030">
    <property type="entry name" value="NmrA-like"/>
</dbReference>
<dbReference type="Gene3D" id="3.40.50.720">
    <property type="entry name" value="NAD(P)-binding Rossmann-like Domain"/>
    <property type="match status" value="1"/>
</dbReference>
<dbReference type="EMBL" id="CP104143">
    <property type="protein sequence ID" value="UWU13479.1"/>
    <property type="molecule type" value="Genomic_DNA"/>
</dbReference>
<protein>
    <submittedName>
        <fullName evidence="2">NmrA/HSCARG family protein</fullName>
    </submittedName>
</protein>
<dbReference type="STRING" id="1041146.GCA_000427985_00671"/>
<dbReference type="CDD" id="cd05251">
    <property type="entry name" value="NmrA_like_SDR_a"/>
    <property type="match status" value="1"/>
</dbReference>
<dbReference type="RefSeq" id="WP_051336450.1">
    <property type="nucleotide sequence ID" value="NZ_CP104143.1"/>
</dbReference>
<dbReference type="Proteomes" id="UP000232164">
    <property type="component" value="Unassembled WGS sequence"/>
</dbReference>
<dbReference type="Proteomes" id="UP001060123">
    <property type="component" value="Chromosome"/>
</dbReference>
<reference evidence="2 4" key="2">
    <citation type="submission" date="2017-12" db="EMBL/GenBank/DDBJ databases">
        <title>Genome sequence of Rhizobium sullae HCNT1 isolated from Sulla coronaria nodules and featuring peculiar denitrification phenotypes.</title>
        <authorList>
            <person name="De Diego-Diaz B."/>
            <person name="Treu L."/>
            <person name="Campanaro S."/>
            <person name="Da Silva Duarte V."/>
            <person name="Basaglia M."/>
            <person name="Favaro L."/>
            <person name="Casella S."/>
            <person name="Squartini A."/>
        </authorList>
    </citation>
    <scope>NUCLEOTIDE SEQUENCE [LARGE SCALE GENOMIC DNA]</scope>
    <source>
        <strain evidence="2 4">HCNT1</strain>
    </source>
</reference>
<dbReference type="Pfam" id="PF05368">
    <property type="entry name" value="NmrA"/>
    <property type="match status" value="1"/>
</dbReference>
<evidence type="ECO:0000259" key="1">
    <source>
        <dbReference type="Pfam" id="PF05368"/>
    </source>
</evidence>
<evidence type="ECO:0000313" key="5">
    <source>
        <dbReference type="Proteomes" id="UP001060123"/>
    </source>
</evidence>
<feature type="domain" description="NmrA-like" evidence="1">
    <location>
        <begin position="7"/>
        <end position="224"/>
    </location>
</feature>
<keyword evidence="5" id="KW-1185">Reference proteome</keyword>
<evidence type="ECO:0000313" key="3">
    <source>
        <dbReference type="EMBL" id="UWU13479.1"/>
    </source>
</evidence>
<evidence type="ECO:0000313" key="4">
    <source>
        <dbReference type="Proteomes" id="UP000232164"/>
    </source>
</evidence>
<dbReference type="Gene3D" id="3.90.25.10">
    <property type="entry name" value="UDP-galactose 4-epimerase, domain 1"/>
    <property type="match status" value="1"/>
</dbReference>
<name>A0A2N0D783_RHISU</name>